<keyword evidence="2" id="KW-1133">Transmembrane helix</keyword>
<evidence type="ECO:0000256" key="2">
    <source>
        <dbReference type="SAM" id="Phobius"/>
    </source>
</evidence>
<organism evidence="4 5">
    <name type="scientific">Populus euphratica</name>
    <name type="common">Euphrates poplar</name>
    <dbReference type="NCBI Taxonomy" id="75702"/>
    <lineage>
        <taxon>Eukaryota</taxon>
        <taxon>Viridiplantae</taxon>
        <taxon>Streptophyta</taxon>
        <taxon>Embryophyta</taxon>
        <taxon>Tracheophyta</taxon>
        <taxon>Spermatophyta</taxon>
        <taxon>Magnoliopsida</taxon>
        <taxon>eudicotyledons</taxon>
        <taxon>Gunneridae</taxon>
        <taxon>Pentapetalae</taxon>
        <taxon>rosids</taxon>
        <taxon>fabids</taxon>
        <taxon>Malpighiales</taxon>
        <taxon>Salicaceae</taxon>
        <taxon>Saliceae</taxon>
        <taxon>Populus</taxon>
    </lineage>
</organism>
<dbReference type="Gene3D" id="3.90.1300.10">
    <property type="entry name" value="Amidase signature (AS) domain"/>
    <property type="match status" value="2"/>
</dbReference>
<feature type="transmembrane region" description="Helical" evidence="2">
    <location>
        <begin position="243"/>
        <end position="266"/>
    </location>
</feature>
<dbReference type="GO" id="GO:0016020">
    <property type="term" value="C:membrane"/>
    <property type="evidence" value="ECO:0007669"/>
    <property type="project" value="TreeGrafter"/>
</dbReference>
<dbReference type="InterPro" id="IPR036928">
    <property type="entry name" value="AS_sf"/>
</dbReference>
<dbReference type="GO" id="GO:0047412">
    <property type="term" value="F:N-(long-chain-acyl)ethanolamine deacylase activity"/>
    <property type="evidence" value="ECO:0007669"/>
    <property type="project" value="TreeGrafter"/>
</dbReference>
<dbReference type="GO" id="GO:0070291">
    <property type="term" value="P:N-acylethanolamine metabolic process"/>
    <property type="evidence" value="ECO:0007669"/>
    <property type="project" value="TreeGrafter"/>
</dbReference>
<dbReference type="PROSITE" id="PS00571">
    <property type="entry name" value="AMIDASES"/>
    <property type="match status" value="1"/>
</dbReference>
<dbReference type="InterPro" id="IPR023631">
    <property type="entry name" value="Amidase_dom"/>
</dbReference>
<comment type="similarity">
    <text evidence="1">Belongs to the amidase family.</text>
</comment>
<dbReference type="SUPFAM" id="SSF75304">
    <property type="entry name" value="Amidase signature (AS) enzymes"/>
    <property type="match status" value="2"/>
</dbReference>
<keyword evidence="4" id="KW-1185">Reference proteome</keyword>
<dbReference type="Proteomes" id="UP000694918">
    <property type="component" value="Unplaced"/>
</dbReference>
<accession>A0AAJ6XTH2</accession>
<dbReference type="InterPro" id="IPR000120">
    <property type="entry name" value="Amidase"/>
</dbReference>
<feature type="domain" description="Amidase" evidence="3">
    <location>
        <begin position="363"/>
        <end position="527"/>
    </location>
</feature>
<evidence type="ECO:0000313" key="5">
    <source>
        <dbReference type="RefSeq" id="XP_011030419.1"/>
    </source>
</evidence>
<evidence type="ECO:0000256" key="1">
    <source>
        <dbReference type="ARBA" id="ARBA00009199"/>
    </source>
</evidence>
<protein>
    <submittedName>
        <fullName evidence="5">Fatty acid amide hydrolase-like</fullName>
    </submittedName>
</protein>
<name>A0AAJ6XTH2_POPEU</name>
<dbReference type="InterPro" id="IPR020556">
    <property type="entry name" value="Amidase_CS"/>
</dbReference>
<reference evidence="5" key="1">
    <citation type="submission" date="2025-08" db="UniProtKB">
        <authorList>
            <consortium name="RefSeq"/>
        </authorList>
    </citation>
    <scope>IDENTIFICATION</scope>
</reference>
<evidence type="ECO:0000259" key="3">
    <source>
        <dbReference type="Pfam" id="PF01425"/>
    </source>
</evidence>
<feature type="domain" description="Amidase" evidence="3">
    <location>
        <begin position="161"/>
        <end position="253"/>
    </location>
</feature>
<dbReference type="KEGG" id="peu:105129873"/>
<proteinExistence type="inferred from homology"/>
<dbReference type="PANTHER" id="PTHR11895">
    <property type="entry name" value="TRANSAMIDASE"/>
    <property type="match status" value="1"/>
</dbReference>
<gene>
    <name evidence="5" type="primary">LOC105129873</name>
</gene>
<keyword evidence="2" id="KW-0472">Membrane</keyword>
<dbReference type="Pfam" id="PF01425">
    <property type="entry name" value="Amidase"/>
    <property type="match status" value="2"/>
</dbReference>
<evidence type="ECO:0000313" key="4">
    <source>
        <dbReference type="Proteomes" id="UP000694918"/>
    </source>
</evidence>
<dbReference type="RefSeq" id="XP_011030419.1">
    <property type="nucleotide sequence ID" value="XM_011032117.1"/>
</dbReference>
<dbReference type="PANTHER" id="PTHR11895:SF156">
    <property type="entry name" value="FATTY ACID AMIDE HYDROLASE"/>
    <property type="match status" value="1"/>
</dbReference>
<keyword evidence="2" id="KW-0812">Transmembrane</keyword>
<dbReference type="GeneID" id="105129873"/>
<sequence>MGKKRVMVPAEDVDLSAVKYQHEAIQAPHLTGLKFKLFVKLLETPLVGPLIISHLKKENKIVELLQNTVIPEAPMYKPEYPPQEPEPGVVVVDEDGKPEDRVELAMNCLPPYNSASCWNEDLASPFRYWKIRDYAHAYRSQFVTPSMVAEKIISVIEEFNKKDPPMPLLISFDAEEVRKQAAASTKRFEEGSSISILDGIFIAIKDDIDLYPHPSKGGTTWMHEVRPVEEDAVSVSRLRSCGVIFVLFTMLNDLLVSTCFFTILMLNDLLVSTCDTDAVSMNVLTEPEPGVVVVDEDGKPEDRVELAMNCLPPYNSASCWNEDLASPFRYWKIRDYAHAYRSQFVTPSMVAEKIISVIEEFNKKDPPMPLLISFDAEEVRKQAAASTKRFEEGSSISILDGIFIAIKDDIDLYPHPSKGGTTWMHEVRPVEEDAVSVSRLRSCGVIFVGKANMHEFGMGTTGNNPNYGTTRNPHAVDRYTGGSSSGPAAIVASGLCSAALGTDGGGSIRIPSSLCGVVGLKTTYGRTNIKG</sequence>
<dbReference type="AlphaFoldDB" id="A0AAJ6XTH2"/>